<feature type="compositionally biased region" description="Polar residues" evidence="1">
    <location>
        <begin position="72"/>
        <end position="85"/>
    </location>
</feature>
<organism evidence="2 3">
    <name type="scientific">Phlebiopsis gigantea (strain 11061_1 CR5-6)</name>
    <name type="common">White-rot fungus</name>
    <name type="synonym">Peniophora gigantea</name>
    <dbReference type="NCBI Taxonomy" id="745531"/>
    <lineage>
        <taxon>Eukaryota</taxon>
        <taxon>Fungi</taxon>
        <taxon>Dikarya</taxon>
        <taxon>Basidiomycota</taxon>
        <taxon>Agaricomycotina</taxon>
        <taxon>Agaricomycetes</taxon>
        <taxon>Polyporales</taxon>
        <taxon>Phanerochaetaceae</taxon>
        <taxon>Phlebiopsis</taxon>
    </lineage>
</organism>
<proteinExistence type="predicted"/>
<dbReference type="Proteomes" id="UP000053257">
    <property type="component" value="Unassembled WGS sequence"/>
</dbReference>
<feature type="compositionally biased region" description="Polar residues" evidence="1">
    <location>
        <begin position="1"/>
        <end position="18"/>
    </location>
</feature>
<keyword evidence="3" id="KW-1185">Reference proteome</keyword>
<sequence length="444" mass="47651">MFSSRKTAQKQGSLSPQSIGKEVAESTRIALARKASGDEDLLPHVATIETCEGDELDSDLEELDELLPSSDQPDTPQGTEESTPASMEASLATDVREDGSKIAITRTWDLQTSGLGVVEVVCKEAMSKYRTCAAYTYEEKGESSLGIFFHGEREAPEGTNQHHVLQGHTDQPPPTLPPTITPQAAPLALPDTALFSPPAEGVTDDAAAQRKLRIQALDTIYDTIQGGEWTGELTRAFKAIGLALGVDAYEAYPNTFRRAVVTKRRNNGAEAKVEVAVDADVAEGAVSKNGAEVLPASARDDINDAPASPTEKSRGKMRAQADGGDARSIHVAESSKSRRVRSKRNPAEPSPPPPRPKPDVAEEAPPAAAATRRSARPRKTVQKAVKPLVEGTTAAPAPTARRAKQPEVRIEPPPAPTTVRRERPALLSKRRPGVEFVRTVYYSP</sequence>
<name>A0A0C3NRQ0_PHLG1</name>
<feature type="region of interest" description="Disordered" evidence="1">
    <location>
        <begin position="59"/>
        <end position="91"/>
    </location>
</feature>
<evidence type="ECO:0000313" key="3">
    <source>
        <dbReference type="Proteomes" id="UP000053257"/>
    </source>
</evidence>
<feature type="region of interest" description="Disordered" evidence="1">
    <location>
        <begin position="292"/>
        <end position="426"/>
    </location>
</feature>
<evidence type="ECO:0000256" key="1">
    <source>
        <dbReference type="SAM" id="MobiDB-lite"/>
    </source>
</evidence>
<dbReference type="AlphaFoldDB" id="A0A0C3NRQ0"/>
<reference evidence="2 3" key="1">
    <citation type="journal article" date="2014" name="PLoS Genet.">
        <title>Analysis of the Phlebiopsis gigantea genome, transcriptome and secretome provides insight into its pioneer colonization strategies of wood.</title>
        <authorList>
            <person name="Hori C."/>
            <person name="Ishida T."/>
            <person name="Igarashi K."/>
            <person name="Samejima M."/>
            <person name="Suzuki H."/>
            <person name="Master E."/>
            <person name="Ferreira P."/>
            <person name="Ruiz-Duenas F.J."/>
            <person name="Held B."/>
            <person name="Canessa P."/>
            <person name="Larrondo L.F."/>
            <person name="Schmoll M."/>
            <person name="Druzhinina I.S."/>
            <person name="Kubicek C.P."/>
            <person name="Gaskell J.A."/>
            <person name="Kersten P."/>
            <person name="St John F."/>
            <person name="Glasner J."/>
            <person name="Sabat G."/>
            <person name="Splinter BonDurant S."/>
            <person name="Syed K."/>
            <person name="Yadav J."/>
            <person name="Mgbeahuruike A.C."/>
            <person name="Kovalchuk A."/>
            <person name="Asiegbu F.O."/>
            <person name="Lackner G."/>
            <person name="Hoffmeister D."/>
            <person name="Rencoret J."/>
            <person name="Gutierrez A."/>
            <person name="Sun H."/>
            <person name="Lindquist E."/>
            <person name="Barry K."/>
            <person name="Riley R."/>
            <person name="Grigoriev I.V."/>
            <person name="Henrissat B."/>
            <person name="Kues U."/>
            <person name="Berka R.M."/>
            <person name="Martinez A.T."/>
            <person name="Covert S.F."/>
            <person name="Blanchette R.A."/>
            <person name="Cullen D."/>
        </authorList>
    </citation>
    <scope>NUCLEOTIDE SEQUENCE [LARGE SCALE GENOMIC DNA]</scope>
    <source>
        <strain evidence="2 3">11061_1 CR5-6</strain>
    </source>
</reference>
<feature type="compositionally biased region" description="Low complexity" evidence="1">
    <location>
        <begin position="363"/>
        <end position="372"/>
    </location>
</feature>
<dbReference type="HOGENOM" id="CLU_622733_0_0_1"/>
<protein>
    <submittedName>
        <fullName evidence="2">Uncharacterized protein</fullName>
    </submittedName>
</protein>
<dbReference type="EMBL" id="KN840489">
    <property type="protein sequence ID" value="KIP07849.1"/>
    <property type="molecule type" value="Genomic_DNA"/>
</dbReference>
<feature type="compositionally biased region" description="Basic and acidic residues" evidence="1">
    <location>
        <begin position="324"/>
        <end position="336"/>
    </location>
</feature>
<evidence type="ECO:0000313" key="2">
    <source>
        <dbReference type="EMBL" id="KIP07849.1"/>
    </source>
</evidence>
<gene>
    <name evidence="2" type="ORF">PHLGIDRAFT_404642</name>
</gene>
<feature type="region of interest" description="Disordered" evidence="1">
    <location>
        <begin position="1"/>
        <end position="23"/>
    </location>
</feature>
<accession>A0A0C3NRQ0</accession>